<evidence type="ECO:0000313" key="4">
    <source>
        <dbReference type="EMBL" id="CAD9692505.1"/>
    </source>
</evidence>
<name>A0A7S2WKS6_9STRA</name>
<reference evidence="4" key="1">
    <citation type="submission" date="2021-01" db="EMBL/GenBank/DDBJ databases">
        <authorList>
            <person name="Corre E."/>
            <person name="Pelletier E."/>
            <person name="Niang G."/>
            <person name="Scheremetjew M."/>
            <person name="Finn R."/>
            <person name="Kale V."/>
            <person name="Holt S."/>
            <person name="Cochrane G."/>
            <person name="Meng A."/>
            <person name="Brown T."/>
            <person name="Cohen L."/>
        </authorList>
    </citation>
    <scope>NUCLEOTIDE SEQUENCE</scope>
    <source>
        <strain evidence="4">NY070348D</strain>
    </source>
</reference>
<organism evidence="4">
    <name type="scientific">Mucochytrium quahogii</name>
    <dbReference type="NCBI Taxonomy" id="96639"/>
    <lineage>
        <taxon>Eukaryota</taxon>
        <taxon>Sar</taxon>
        <taxon>Stramenopiles</taxon>
        <taxon>Bigyra</taxon>
        <taxon>Labyrinthulomycetes</taxon>
        <taxon>Thraustochytrida</taxon>
        <taxon>Thraustochytriidae</taxon>
        <taxon>Mucochytrium</taxon>
    </lineage>
</organism>
<proteinExistence type="predicted"/>
<accession>A0A7S2WKS6</accession>
<evidence type="ECO:0008006" key="5">
    <source>
        <dbReference type="Google" id="ProtNLM"/>
    </source>
</evidence>
<dbReference type="Gene3D" id="3.40.50.10680">
    <property type="entry name" value="CofD-like domains"/>
    <property type="match status" value="1"/>
</dbReference>
<dbReference type="PANTHER" id="PTHR31240:SF0">
    <property type="entry name" value="MATERNAL EFFECT EMBRYO ARREST 18"/>
    <property type="match status" value="1"/>
</dbReference>
<dbReference type="EMBL" id="HBHK01017898">
    <property type="protein sequence ID" value="CAD9692505.1"/>
    <property type="molecule type" value="Transcribed_RNA"/>
</dbReference>
<dbReference type="InterPro" id="IPR002882">
    <property type="entry name" value="CofD"/>
</dbReference>
<dbReference type="SUPFAM" id="SSF142338">
    <property type="entry name" value="CofD-like"/>
    <property type="match status" value="1"/>
</dbReference>
<evidence type="ECO:0000313" key="1">
    <source>
        <dbReference type="EMBL" id="CAD9692484.1"/>
    </source>
</evidence>
<evidence type="ECO:0000313" key="2">
    <source>
        <dbReference type="EMBL" id="CAD9692489.1"/>
    </source>
</evidence>
<dbReference type="EMBL" id="HBHK01017895">
    <property type="protein sequence ID" value="CAD9692497.1"/>
    <property type="molecule type" value="Transcribed_RNA"/>
</dbReference>
<dbReference type="CDD" id="cd07187">
    <property type="entry name" value="YvcK_like"/>
    <property type="match status" value="1"/>
</dbReference>
<dbReference type="GO" id="GO:0043743">
    <property type="term" value="F:LPPG:FO 2-phospho-L-lactate transferase activity"/>
    <property type="evidence" value="ECO:0007669"/>
    <property type="project" value="InterPro"/>
</dbReference>
<dbReference type="Pfam" id="PF01933">
    <property type="entry name" value="CofD"/>
    <property type="match status" value="1"/>
</dbReference>
<evidence type="ECO:0000313" key="3">
    <source>
        <dbReference type="EMBL" id="CAD9692497.1"/>
    </source>
</evidence>
<dbReference type="PANTHER" id="PTHR31240">
    <property type="entry name" value="MATERNAL EFFECT EMBRYO ARREST 18"/>
    <property type="match status" value="1"/>
</dbReference>
<dbReference type="AlphaFoldDB" id="A0A7S2WKS6"/>
<dbReference type="EMBL" id="HBHK01017890">
    <property type="protein sequence ID" value="CAD9692484.1"/>
    <property type="molecule type" value="Transcribed_RNA"/>
</dbReference>
<gene>
    <name evidence="1" type="ORF">QSP1433_LOCUS11365</name>
    <name evidence="2" type="ORF">QSP1433_LOCUS11366</name>
    <name evidence="3" type="ORF">QSP1433_LOCUS11370</name>
    <name evidence="4" type="ORF">QSP1433_LOCUS11373</name>
</gene>
<protein>
    <recommendedName>
        <fullName evidence="5">LPPG:FO 2-phospho-L-lactate transferase CofD/UPF0052</fullName>
    </recommendedName>
</protein>
<sequence>MERYALHTRASSDVSTHTTPSLVIFSGGTAFNETAFELHKWSSRVAYVLPVSDDGGSTAEIVRVIGGPALGDIRSRCLRLSNDETREARAVRNLLGHRLHSEDDQEAKLEWYSIVEGSHALWEDVGDPYKHTIRAFLVHFQGQILSRDACFSFRNGSIGNFFFAGARTFFKSIEAAIFLYARVSGIPKESRILPAIVTYENQYILGCELENGQVIRGQNEISHPSTMTSQVVCKGHEEPLPSPIKRIFYLSTESEHFDTEIYPRINKDVVESLHKADVIVFGMGSLYTSICPSLILLGVGEAIQATHAPKVFLLNGALDRETGNMTAVDFVLAATNTLNRRHSSLGRRVLNFAPNEYINVLVYPEGTIIDVNVESLLDLGIQTKSLASEMDPKIGVSFSNVALRDYLLSFPIG</sequence>
<dbReference type="InterPro" id="IPR038136">
    <property type="entry name" value="CofD-like_dom_sf"/>
</dbReference>
<dbReference type="EMBL" id="HBHK01017891">
    <property type="protein sequence ID" value="CAD9692489.1"/>
    <property type="molecule type" value="Transcribed_RNA"/>
</dbReference>